<dbReference type="PROSITE" id="PS50995">
    <property type="entry name" value="HTH_MARR_2"/>
    <property type="match status" value="1"/>
</dbReference>
<dbReference type="RefSeq" id="WP_066269238.1">
    <property type="nucleotide sequence ID" value="NZ_JARMAB010000012.1"/>
</dbReference>
<dbReference type="InterPro" id="IPR036388">
    <property type="entry name" value="WH-like_DNA-bd_sf"/>
</dbReference>
<dbReference type="Proteomes" id="UP001341444">
    <property type="component" value="Unassembled WGS sequence"/>
</dbReference>
<proteinExistence type="predicted"/>
<evidence type="ECO:0000256" key="1">
    <source>
        <dbReference type="ARBA" id="ARBA00023015"/>
    </source>
</evidence>
<evidence type="ECO:0000256" key="2">
    <source>
        <dbReference type="ARBA" id="ARBA00023125"/>
    </source>
</evidence>
<keyword evidence="6" id="KW-1185">Reference proteome</keyword>
<dbReference type="Gene3D" id="1.10.287.100">
    <property type="match status" value="1"/>
</dbReference>
<dbReference type="PRINTS" id="PR00598">
    <property type="entry name" value="HTHMARR"/>
</dbReference>
<keyword evidence="3" id="KW-0804">Transcription</keyword>
<reference evidence="5 6" key="1">
    <citation type="submission" date="2023-03" db="EMBL/GenBank/DDBJ databases">
        <title>Bacillus Genome Sequencing.</title>
        <authorList>
            <person name="Dunlap C."/>
        </authorList>
    </citation>
    <scope>NUCLEOTIDE SEQUENCE [LARGE SCALE GENOMIC DNA]</scope>
    <source>
        <strain evidence="5 6">B-23453</strain>
    </source>
</reference>
<dbReference type="Gene3D" id="1.10.10.10">
    <property type="entry name" value="Winged helix-like DNA-binding domain superfamily/Winged helix DNA-binding domain"/>
    <property type="match status" value="1"/>
</dbReference>
<dbReference type="SUPFAM" id="SSF46785">
    <property type="entry name" value="Winged helix' DNA-binding domain"/>
    <property type="match status" value="1"/>
</dbReference>
<evidence type="ECO:0000313" key="5">
    <source>
        <dbReference type="EMBL" id="MED1203236.1"/>
    </source>
</evidence>
<gene>
    <name evidence="5" type="ORF">P4T90_09105</name>
</gene>
<keyword evidence="2" id="KW-0238">DNA-binding</keyword>
<evidence type="ECO:0000256" key="3">
    <source>
        <dbReference type="ARBA" id="ARBA00023163"/>
    </source>
</evidence>
<dbReference type="EMBL" id="JARMAB010000012">
    <property type="protein sequence ID" value="MED1203236.1"/>
    <property type="molecule type" value="Genomic_DNA"/>
</dbReference>
<evidence type="ECO:0000259" key="4">
    <source>
        <dbReference type="PROSITE" id="PS50995"/>
    </source>
</evidence>
<dbReference type="SMART" id="SM00347">
    <property type="entry name" value="HTH_MARR"/>
    <property type="match status" value="1"/>
</dbReference>
<evidence type="ECO:0000313" key="6">
    <source>
        <dbReference type="Proteomes" id="UP001341444"/>
    </source>
</evidence>
<dbReference type="InterPro" id="IPR036390">
    <property type="entry name" value="WH_DNA-bd_sf"/>
</dbReference>
<comment type="caution">
    <text evidence="5">The sequence shown here is derived from an EMBL/GenBank/DDBJ whole genome shotgun (WGS) entry which is preliminary data.</text>
</comment>
<name>A0ABU6MF16_9BACI</name>
<feature type="domain" description="HTH marR-type" evidence="4">
    <location>
        <begin position="7"/>
        <end position="139"/>
    </location>
</feature>
<dbReference type="Pfam" id="PF01047">
    <property type="entry name" value="MarR"/>
    <property type="match status" value="1"/>
</dbReference>
<dbReference type="PANTHER" id="PTHR42756:SF1">
    <property type="entry name" value="TRANSCRIPTIONAL REPRESSOR OF EMRAB OPERON"/>
    <property type="match status" value="1"/>
</dbReference>
<keyword evidence="1" id="KW-0805">Transcription regulation</keyword>
<protein>
    <submittedName>
        <fullName evidence="5">MarR family transcriptional regulator</fullName>
    </submittedName>
</protein>
<dbReference type="InterPro" id="IPR000835">
    <property type="entry name" value="HTH_MarR-typ"/>
</dbReference>
<sequence>MGKSEYIERIQIALQTSIQKMQPKMTESLNKHGITATQFFVLMYLRNNESCKISGIADFMGVKPSAVSFMIDRLEHNHFVYREHDKKDRRVVNIKLSEEGIKKLNLVIQERKEIFESSLLTLTDEELLQFAKIAEKLAGSVTP</sequence>
<accession>A0ABU6MF16</accession>
<dbReference type="PANTHER" id="PTHR42756">
    <property type="entry name" value="TRANSCRIPTIONAL REGULATOR, MARR"/>
    <property type="match status" value="1"/>
</dbReference>
<organism evidence="5 6">
    <name type="scientific">Heyndrickxia acidicola</name>
    <dbReference type="NCBI Taxonomy" id="209389"/>
    <lineage>
        <taxon>Bacteria</taxon>
        <taxon>Bacillati</taxon>
        <taxon>Bacillota</taxon>
        <taxon>Bacilli</taxon>
        <taxon>Bacillales</taxon>
        <taxon>Bacillaceae</taxon>
        <taxon>Heyndrickxia</taxon>
    </lineage>
</organism>